<dbReference type="InterPro" id="IPR029032">
    <property type="entry name" value="AhpD-like"/>
</dbReference>
<dbReference type="STRING" id="5539.A0A3E2HCE6"/>
<reference evidence="2 3" key="1">
    <citation type="submission" date="2018-05" db="EMBL/GenBank/DDBJ databases">
        <title>Draft genome sequence of Scytalidium lignicola DSM 105466, a ubiquitous saprotrophic fungus.</title>
        <authorList>
            <person name="Buettner E."/>
            <person name="Gebauer A.M."/>
            <person name="Hofrichter M."/>
            <person name="Liers C."/>
            <person name="Kellner H."/>
        </authorList>
    </citation>
    <scope>NUCLEOTIDE SEQUENCE [LARGE SCALE GENOMIC DNA]</scope>
    <source>
        <strain evidence="2 3">DSM 105466</strain>
    </source>
</reference>
<dbReference type="OMA" id="KEFMYCA"/>
<evidence type="ECO:0000313" key="2">
    <source>
        <dbReference type="EMBL" id="RFU30813.1"/>
    </source>
</evidence>
<dbReference type="Proteomes" id="UP000258309">
    <property type="component" value="Unassembled WGS sequence"/>
</dbReference>
<dbReference type="InterPro" id="IPR003779">
    <property type="entry name" value="CMD-like"/>
</dbReference>
<dbReference type="OrthoDB" id="10250730at2759"/>
<evidence type="ECO:0000259" key="1">
    <source>
        <dbReference type="Pfam" id="PF02627"/>
    </source>
</evidence>
<feature type="non-terminal residue" evidence="2">
    <location>
        <position position="249"/>
    </location>
</feature>
<dbReference type="GO" id="GO:0051920">
    <property type="term" value="F:peroxiredoxin activity"/>
    <property type="evidence" value="ECO:0007669"/>
    <property type="project" value="InterPro"/>
</dbReference>
<evidence type="ECO:0000313" key="3">
    <source>
        <dbReference type="Proteomes" id="UP000258309"/>
    </source>
</evidence>
<feature type="domain" description="Carboxymuconolactone decarboxylase-like" evidence="1">
    <location>
        <begin position="160"/>
        <end position="230"/>
    </location>
</feature>
<organism evidence="2 3">
    <name type="scientific">Scytalidium lignicola</name>
    <name type="common">Hyphomycete</name>
    <dbReference type="NCBI Taxonomy" id="5539"/>
    <lineage>
        <taxon>Eukaryota</taxon>
        <taxon>Fungi</taxon>
        <taxon>Dikarya</taxon>
        <taxon>Ascomycota</taxon>
        <taxon>Pezizomycotina</taxon>
        <taxon>Leotiomycetes</taxon>
        <taxon>Leotiomycetes incertae sedis</taxon>
        <taxon>Scytalidium</taxon>
    </lineage>
</organism>
<feature type="domain" description="Carboxymuconolactone decarboxylase-like" evidence="1">
    <location>
        <begin position="49"/>
        <end position="98"/>
    </location>
</feature>
<keyword evidence="3" id="KW-1185">Reference proteome</keyword>
<dbReference type="EMBL" id="NCSJ02000091">
    <property type="protein sequence ID" value="RFU30813.1"/>
    <property type="molecule type" value="Genomic_DNA"/>
</dbReference>
<dbReference type="SUPFAM" id="SSF69118">
    <property type="entry name" value="AhpD-like"/>
    <property type="match status" value="1"/>
</dbReference>
<feature type="non-terminal residue" evidence="2">
    <location>
        <position position="1"/>
    </location>
</feature>
<dbReference type="Gene3D" id="1.20.1290.10">
    <property type="entry name" value="AhpD-like"/>
    <property type="match status" value="1"/>
</dbReference>
<comment type="caution">
    <text evidence="2">The sequence shown here is derived from an EMBL/GenBank/DDBJ whole genome shotgun (WGS) entry which is preliminary data.</text>
</comment>
<dbReference type="PANTHER" id="PTHR33930:SF2">
    <property type="entry name" value="BLR3452 PROTEIN"/>
    <property type="match status" value="1"/>
</dbReference>
<dbReference type="PANTHER" id="PTHR33930">
    <property type="entry name" value="ALKYL HYDROPEROXIDE REDUCTASE AHPD"/>
    <property type="match status" value="1"/>
</dbReference>
<sequence>MSLTVKQLELKQKFVDGRGIWTHEWESFLKLNPIFFEKYLNWMLVPIENRHLPAKIQEFVHITVNAAVTHIHRPAIRAHIQAALAVGATKEEVMEVLELSSTVSIHACNVGIPLLLEVLKEEGLYAPQPLSDYQQRLKTEFTESRGYWHPFWEELLELDPNFFDKYTALSASPWKSGSLEPKYKELMYCAFDCACTHLYRPGLKVHIQNALHLGATSNQVIEVLEIASLIGIQTVTTSMPILAEELEKK</sequence>
<accession>A0A3E2HCE6</accession>
<gene>
    <name evidence="2" type="ORF">B7463_g5520</name>
</gene>
<dbReference type="AlphaFoldDB" id="A0A3E2HCE6"/>
<dbReference type="Pfam" id="PF02627">
    <property type="entry name" value="CMD"/>
    <property type="match status" value="2"/>
</dbReference>
<protein>
    <recommendedName>
        <fullName evidence="1">Carboxymuconolactone decarboxylase-like domain-containing protein</fullName>
    </recommendedName>
</protein>
<name>A0A3E2HCE6_SCYLI</name>
<proteinExistence type="predicted"/>